<feature type="transmembrane region" description="Helical" evidence="6">
    <location>
        <begin position="347"/>
        <end position="366"/>
    </location>
</feature>
<feature type="transmembrane region" description="Helical" evidence="6">
    <location>
        <begin position="372"/>
        <end position="389"/>
    </location>
</feature>
<name>A0A1K1PYT5_9FLAO</name>
<dbReference type="PROSITE" id="PS50850">
    <property type="entry name" value="MFS"/>
    <property type="match status" value="1"/>
</dbReference>
<feature type="transmembrane region" description="Helical" evidence="6">
    <location>
        <begin position="280"/>
        <end position="298"/>
    </location>
</feature>
<dbReference type="InterPro" id="IPR011701">
    <property type="entry name" value="MFS"/>
</dbReference>
<evidence type="ECO:0000256" key="3">
    <source>
        <dbReference type="ARBA" id="ARBA00022692"/>
    </source>
</evidence>
<dbReference type="AlphaFoldDB" id="A0A1K1PYT5"/>
<dbReference type="InterPro" id="IPR036259">
    <property type="entry name" value="MFS_trans_sf"/>
</dbReference>
<evidence type="ECO:0000313" key="8">
    <source>
        <dbReference type="EMBL" id="SFW52652.1"/>
    </source>
</evidence>
<feature type="domain" description="Major facilitator superfamily (MFS) profile" evidence="7">
    <location>
        <begin position="12"/>
        <end position="396"/>
    </location>
</feature>
<evidence type="ECO:0000256" key="6">
    <source>
        <dbReference type="SAM" id="Phobius"/>
    </source>
</evidence>
<feature type="transmembrane region" description="Helical" evidence="6">
    <location>
        <begin position="136"/>
        <end position="158"/>
    </location>
</feature>
<evidence type="ECO:0000259" key="7">
    <source>
        <dbReference type="PROSITE" id="PS50850"/>
    </source>
</evidence>
<feature type="transmembrane region" description="Helical" evidence="6">
    <location>
        <begin position="50"/>
        <end position="71"/>
    </location>
</feature>
<reference evidence="8 9" key="1">
    <citation type="submission" date="2016-11" db="EMBL/GenBank/DDBJ databases">
        <authorList>
            <person name="Jaros S."/>
            <person name="Januszkiewicz K."/>
            <person name="Wedrychowicz H."/>
        </authorList>
    </citation>
    <scope>NUCLEOTIDE SEQUENCE [LARGE SCALE GENOMIC DNA]</scope>
    <source>
        <strain evidence="8 9">CGMCC 1.12145</strain>
    </source>
</reference>
<dbReference type="PANTHER" id="PTHR23502">
    <property type="entry name" value="MAJOR FACILITATOR SUPERFAMILY"/>
    <property type="match status" value="1"/>
</dbReference>
<dbReference type="InterPro" id="IPR020846">
    <property type="entry name" value="MFS_dom"/>
</dbReference>
<keyword evidence="2" id="KW-0813">Transport</keyword>
<gene>
    <name evidence="8" type="ORF">SAMN02927921_02145</name>
</gene>
<keyword evidence="4 6" id="KW-1133">Transmembrane helix</keyword>
<dbReference type="Gene3D" id="1.20.1720.10">
    <property type="entry name" value="Multidrug resistance protein D"/>
    <property type="match status" value="1"/>
</dbReference>
<dbReference type="SUPFAM" id="SSF103473">
    <property type="entry name" value="MFS general substrate transporter"/>
    <property type="match status" value="1"/>
</dbReference>
<accession>A0A1K1PYT5</accession>
<keyword evidence="3 6" id="KW-0812">Transmembrane</keyword>
<evidence type="ECO:0000256" key="4">
    <source>
        <dbReference type="ARBA" id="ARBA00022989"/>
    </source>
</evidence>
<dbReference type="EMBL" id="FPJE01000010">
    <property type="protein sequence ID" value="SFW52652.1"/>
    <property type="molecule type" value="Genomic_DNA"/>
</dbReference>
<feature type="transmembrane region" description="Helical" evidence="6">
    <location>
        <begin position="304"/>
        <end position="326"/>
    </location>
</feature>
<dbReference type="OrthoDB" id="9814303at2"/>
<proteinExistence type="predicted"/>
<feature type="transmembrane region" description="Helical" evidence="6">
    <location>
        <begin position="170"/>
        <end position="193"/>
    </location>
</feature>
<comment type="subcellular location">
    <subcellularLocation>
        <location evidence="1">Membrane</location>
        <topology evidence="1">Multi-pass membrane protein</topology>
    </subcellularLocation>
</comment>
<feature type="transmembrane region" description="Helical" evidence="6">
    <location>
        <begin position="214"/>
        <end position="239"/>
    </location>
</feature>
<feature type="transmembrane region" description="Helical" evidence="6">
    <location>
        <begin position="78"/>
        <end position="101"/>
    </location>
</feature>
<evidence type="ECO:0000256" key="1">
    <source>
        <dbReference type="ARBA" id="ARBA00004141"/>
    </source>
</evidence>
<keyword evidence="5 6" id="KW-0472">Membrane</keyword>
<evidence type="ECO:0000256" key="2">
    <source>
        <dbReference type="ARBA" id="ARBA00022448"/>
    </source>
</evidence>
<dbReference type="GO" id="GO:0005886">
    <property type="term" value="C:plasma membrane"/>
    <property type="evidence" value="ECO:0007669"/>
    <property type="project" value="TreeGrafter"/>
</dbReference>
<dbReference type="Proteomes" id="UP000182248">
    <property type="component" value="Unassembled WGS sequence"/>
</dbReference>
<keyword evidence="9" id="KW-1185">Reference proteome</keyword>
<dbReference type="Pfam" id="PF07690">
    <property type="entry name" value="MFS_1"/>
    <property type="match status" value="1"/>
</dbReference>
<feature type="transmembrane region" description="Helical" evidence="6">
    <location>
        <begin position="245"/>
        <end position="268"/>
    </location>
</feature>
<dbReference type="RefSeq" id="WP_072317359.1">
    <property type="nucleotide sequence ID" value="NZ_FPJE01000010.1"/>
</dbReference>
<protein>
    <submittedName>
        <fullName evidence="8">Predicted arabinose efflux permease, MFS family</fullName>
    </submittedName>
</protein>
<evidence type="ECO:0000256" key="5">
    <source>
        <dbReference type="ARBA" id="ARBA00023136"/>
    </source>
</evidence>
<dbReference type="GO" id="GO:0015385">
    <property type="term" value="F:sodium:proton antiporter activity"/>
    <property type="evidence" value="ECO:0007669"/>
    <property type="project" value="TreeGrafter"/>
</dbReference>
<organism evidence="8 9">
    <name type="scientific">Sinomicrobium oceani</name>
    <dbReference type="NCBI Taxonomy" id="1150368"/>
    <lineage>
        <taxon>Bacteria</taxon>
        <taxon>Pseudomonadati</taxon>
        <taxon>Bacteroidota</taxon>
        <taxon>Flavobacteriia</taxon>
        <taxon>Flavobacteriales</taxon>
        <taxon>Flavobacteriaceae</taxon>
        <taxon>Sinomicrobium</taxon>
    </lineage>
</organism>
<feature type="transmembrane region" description="Helical" evidence="6">
    <location>
        <begin position="107"/>
        <end position="124"/>
    </location>
</feature>
<dbReference type="GO" id="GO:1990961">
    <property type="term" value="P:xenobiotic detoxification by transmembrane export across the plasma membrane"/>
    <property type="evidence" value="ECO:0007669"/>
    <property type="project" value="TreeGrafter"/>
</dbReference>
<dbReference type="PANTHER" id="PTHR23502:SF132">
    <property type="entry name" value="POLYAMINE TRANSPORTER 2-RELATED"/>
    <property type="match status" value="1"/>
</dbReference>
<sequence length="401" mass="44523">MRTYDKKYERICTISLFLLIPLSGLATDIFLPSFPEMQEVFGTDSKGIQMTLSCFLISYGVSLLAAGSLVDSFGRYKLVLASLVLFSISSFAIALVHNIYFIYGMRIIQGVTTAFIVVGKRAFLVDIYQGKKLQHYMGMLTIIWSMAPISAPFIGGYLQKGFGWTSSFYFLGAYALVMLLIEWFFSGEAFTDLKPFKRKHIAETYRTVLRAPDFSMGLVVLGLTYGMVMSFAMSAPFIVENHFGFSPVVTGYCALISGFGIMSGGILGRSLSTLPFLKKLFFGVGMEILVGLLMFGTGKFVSNIYVFVGFIYLLHLFNGFLYTVYFTYCLTRFPEYAGVTNGLTSGASYLVTSVASYTVVSLLHITNQSGMALSYLLLSLTILSLLFFLRNKVKKRPLARG</sequence>
<evidence type="ECO:0000313" key="9">
    <source>
        <dbReference type="Proteomes" id="UP000182248"/>
    </source>
</evidence>